<keyword evidence="4" id="KW-1185">Reference proteome</keyword>
<sequence length="336" mass="35472">MKTMLKFSAALLAATAMSACADSGGEDEAAPVCDRECLIGLAASYVAGLESNNAGTVAFSDEVRIVENLQRINAGEGLWAEITGAGTNFSVVVPDEVKQTVGWIGMVEREGEPTVVALRLKLDPAGSIVEAEHLFAAVNTESPFGGPSPLGNLQTPRAGLLAVVPEADRKSEAELIALGATYYDALDDNDGSLMPFAPDCQRHENGIETAGPGESQGNFGNSEHPVARDCAGQLTSNTMAYITTIDNRRVFAADPVTGLVMGLSHFRHPMDFEPYPVTAMDGTVTMRSADEGMFADLGPFDLPAAHIFKVGADGLVHEIEAMGFTTDYNAPTGWEE</sequence>
<protein>
    <recommendedName>
        <fullName evidence="2">DUF8021 domain-containing protein</fullName>
    </recommendedName>
</protein>
<feature type="domain" description="DUF8021" evidence="2">
    <location>
        <begin position="169"/>
        <end position="322"/>
    </location>
</feature>
<dbReference type="OrthoDB" id="7420307at2"/>
<dbReference type="EMBL" id="SSHH01000003">
    <property type="protein sequence ID" value="TIX49570.1"/>
    <property type="molecule type" value="Genomic_DNA"/>
</dbReference>
<dbReference type="Pfam" id="PF26061">
    <property type="entry name" value="DUF8021"/>
    <property type="match status" value="1"/>
</dbReference>
<reference evidence="3 4" key="1">
    <citation type="submission" date="2019-04" db="EMBL/GenBank/DDBJ databases">
        <title>Altererythrobacter aquimixticola sp. nov., isolated from sediment of junction between the ocean and a freshwater spring.</title>
        <authorList>
            <person name="Yoon J.-H."/>
        </authorList>
    </citation>
    <scope>NUCLEOTIDE SEQUENCE [LARGE SCALE GENOMIC DNA]</scope>
    <source>
        <strain evidence="3 4">SSKS-13</strain>
    </source>
</reference>
<dbReference type="PROSITE" id="PS51257">
    <property type="entry name" value="PROKAR_LIPOPROTEIN"/>
    <property type="match status" value="1"/>
</dbReference>
<proteinExistence type="predicted"/>
<feature type="signal peptide" evidence="1">
    <location>
        <begin position="1"/>
        <end position="21"/>
    </location>
</feature>
<evidence type="ECO:0000259" key="2">
    <source>
        <dbReference type="Pfam" id="PF26061"/>
    </source>
</evidence>
<evidence type="ECO:0000256" key="1">
    <source>
        <dbReference type="SAM" id="SignalP"/>
    </source>
</evidence>
<accession>A0A4V4U8E5</accession>
<feature type="chain" id="PRO_5020226748" description="DUF8021 domain-containing protein" evidence="1">
    <location>
        <begin position="22"/>
        <end position="336"/>
    </location>
</feature>
<evidence type="ECO:0000313" key="3">
    <source>
        <dbReference type="EMBL" id="TIX49570.1"/>
    </source>
</evidence>
<dbReference type="AlphaFoldDB" id="A0A4V4U8E5"/>
<dbReference type="InterPro" id="IPR058334">
    <property type="entry name" value="DUF8021"/>
</dbReference>
<organism evidence="3 4">
    <name type="scientific">Alteraurantiacibacter aquimixticola</name>
    <dbReference type="NCBI Taxonomy" id="2489173"/>
    <lineage>
        <taxon>Bacteria</taxon>
        <taxon>Pseudomonadati</taxon>
        <taxon>Pseudomonadota</taxon>
        <taxon>Alphaproteobacteria</taxon>
        <taxon>Sphingomonadales</taxon>
        <taxon>Erythrobacteraceae</taxon>
        <taxon>Alteraurantiacibacter</taxon>
    </lineage>
</organism>
<dbReference type="RefSeq" id="WP_136694047.1">
    <property type="nucleotide sequence ID" value="NZ_SSHH01000003.1"/>
</dbReference>
<name>A0A4V4U8E5_9SPHN</name>
<evidence type="ECO:0000313" key="4">
    <source>
        <dbReference type="Proteomes" id="UP000309389"/>
    </source>
</evidence>
<gene>
    <name evidence="3" type="ORF">E5222_12070</name>
</gene>
<keyword evidence="1" id="KW-0732">Signal</keyword>
<dbReference type="Proteomes" id="UP000309389">
    <property type="component" value="Unassembled WGS sequence"/>
</dbReference>
<comment type="caution">
    <text evidence="3">The sequence shown here is derived from an EMBL/GenBank/DDBJ whole genome shotgun (WGS) entry which is preliminary data.</text>
</comment>